<dbReference type="Proteomes" id="UP000176269">
    <property type="component" value="Unassembled WGS sequence"/>
</dbReference>
<accession>A0A1F7K1Y9</accession>
<comment type="domain">
    <text evidence="2">A Gly-cisPro motif from one monomer fits into the active site of the other monomer to allow specific chiral rejection of L-amino acids.</text>
</comment>
<dbReference type="InterPro" id="IPR003732">
    <property type="entry name" value="Daa-tRNA_deacyls_DTD"/>
</dbReference>
<protein>
    <recommendedName>
        <fullName evidence="2">D-aminoacyl-tRNA deacylase</fullName>
        <shortName evidence="2">DTD</shortName>
        <ecNumber evidence="2">3.1.1.96</ecNumber>
    </recommendedName>
    <alternativeName>
        <fullName evidence="2">Gly-tRNA(Ala) deacylase</fullName>
        <ecNumber evidence="2">3.1.1.-</ecNumber>
    </alternativeName>
</protein>
<name>A0A1F7K1Y9_9BACT</name>
<keyword evidence="2" id="KW-0820">tRNA-binding</keyword>
<dbReference type="GO" id="GO:0005737">
    <property type="term" value="C:cytoplasm"/>
    <property type="evidence" value="ECO:0007669"/>
    <property type="project" value="UniProtKB-SubCell"/>
</dbReference>
<comment type="caution">
    <text evidence="3">The sequence shown here is derived from an EMBL/GenBank/DDBJ whole genome shotgun (WGS) entry which is preliminary data.</text>
</comment>
<gene>
    <name evidence="2" type="primary">dtd</name>
    <name evidence="3" type="ORF">A3I56_03090</name>
</gene>
<comment type="subunit">
    <text evidence="2">Homodimer.</text>
</comment>
<comment type="subcellular location">
    <subcellularLocation>
        <location evidence="2">Cytoplasm</location>
    </subcellularLocation>
</comment>
<dbReference type="EC" id="3.1.1.-" evidence="2"/>
<keyword evidence="2" id="KW-0378">Hydrolase</keyword>
<dbReference type="NCBIfam" id="TIGR00256">
    <property type="entry name" value="D-aminoacyl-tRNA deacylase"/>
    <property type="match status" value="1"/>
</dbReference>
<dbReference type="GO" id="GO:0051500">
    <property type="term" value="F:D-tyrosyl-tRNA(Tyr) deacylase activity"/>
    <property type="evidence" value="ECO:0007669"/>
    <property type="project" value="TreeGrafter"/>
</dbReference>
<organism evidence="3 4">
    <name type="scientific">Candidatus Roizmanbacteria bacterium RIFCSPLOWO2_02_FULL_43_10</name>
    <dbReference type="NCBI Taxonomy" id="1802078"/>
    <lineage>
        <taxon>Bacteria</taxon>
        <taxon>Candidatus Roizmaniibacteriota</taxon>
    </lineage>
</organism>
<evidence type="ECO:0000256" key="1">
    <source>
        <dbReference type="ARBA" id="ARBA00009673"/>
    </source>
</evidence>
<dbReference type="GO" id="GO:0000049">
    <property type="term" value="F:tRNA binding"/>
    <property type="evidence" value="ECO:0007669"/>
    <property type="project" value="UniProtKB-UniRule"/>
</dbReference>
<feature type="short sequence motif" description="Gly-cisPro motif, important for rejection of L-amino acids" evidence="2">
    <location>
        <begin position="137"/>
        <end position="138"/>
    </location>
</feature>
<comment type="catalytic activity">
    <reaction evidence="2">
        <text>a D-aminoacyl-tRNA + H2O = a tRNA + a D-alpha-amino acid + H(+)</text>
        <dbReference type="Rhea" id="RHEA:13953"/>
        <dbReference type="Rhea" id="RHEA-COMP:10123"/>
        <dbReference type="Rhea" id="RHEA-COMP:10124"/>
        <dbReference type="ChEBI" id="CHEBI:15377"/>
        <dbReference type="ChEBI" id="CHEBI:15378"/>
        <dbReference type="ChEBI" id="CHEBI:59871"/>
        <dbReference type="ChEBI" id="CHEBI:78442"/>
        <dbReference type="ChEBI" id="CHEBI:79333"/>
        <dbReference type="EC" id="3.1.1.96"/>
    </reaction>
</comment>
<keyword evidence="2" id="KW-0963">Cytoplasm</keyword>
<comment type="function">
    <text evidence="2">An aminoacyl-tRNA editing enzyme that deacylates mischarged D-aminoacyl-tRNAs. Also deacylates mischarged glycyl-tRNA(Ala), protecting cells against glycine mischarging by AlaRS. Acts via tRNA-based rather than protein-based catalysis; rejects L-amino acids rather than detecting D-amino acids in the active site. By recycling D-aminoacyl-tRNA to D-amino acids and free tRNA molecules, this enzyme counteracts the toxicity associated with the formation of D-aminoacyl-tRNA entities in vivo and helps enforce protein L-homochirality.</text>
</comment>
<proteinExistence type="inferred from homology"/>
<evidence type="ECO:0000256" key="2">
    <source>
        <dbReference type="HAMAP-Rule" id="MF_00518"/>
    </source>
</evidence>
<dbReference type="HAMAP" id="MF_00518">
    <property type="entry name" value="Deacylase_Dtd"/>
    <property type="match status" value="1"/>
</dbReference>
<dbReference type="GO" id="GO:0106026">
    <property type="term" value="F:Gly-tRNA(Ala) deacylase activity"/>
    <property type="evidence" value="ECO:0007669"/>
    <property type="project" value="UniProtKB-UniRule"/>
</dbReference>
<dbReference type="Gene3D" id="3.50.80.10">
    <property type="entry name" value="D-tyrosyl-tRNA(Tyr) deacylase"/>
    <property type="match status" value="1"/>
</dbReference>
<dbReference type="SUPFAM" id="SSF69500">
    <property type="entry name" value="DTD-like"/>
    <property type="match status" value="1"/>
</dbReference>
<dbReference type="GO" id="GO:0043908">
    <property type="term" value="F:Ser(Gly)-tRNA(Ala) hydrolase activity"/>
    <property type="evidence" value="ECO:0007669"/>
    <property type="project" value="UniProtKB-UniRule"/>
</dbReference>
<dbReference type="EC" id="3.1.1.96" evidence="2"/>
<sequence length="148" mass="16588">MISLIQRVTKGSVSIQDKEISLIRHGYVVLVGIFKDDTDSDVTQSVEKITNMRIMADENDKMNKSILKTGGEVLLVSQFTLCADHTYGRRPSFIKAMEPDAAKRLFDLYTEKLRETGISVQTGSFGEYMNVEICNDGPVTIIFDTKKS</sequence>
<dbReference type="Pfam" id="PF02580">
    <property type="entry name" value="Tyr_Deacylase"/>
    <property type="match status" value="1"/>
</dbReference>
<keyword evidence="2" id="KW-0694">RNA-binding</keyword>
<dbReference type="EMBL" id="MGBC01000004">
    <property type="protein sequence ID" value="OGK61903.1"/>
    <property type="molecule type" value="Genomic_DNA"/>
</dbReference>
<dbReference type="PANTHER" id="PTHR10472:SF5">
    <property type="entry name" value="D-AMINOACYL-TRNA DEACYLASE 1"/>
    <property type="match status" value="1"/>
</dbReference>
<comment type="catalytic activity">
    <reaction evidence="2">
        <text>glycyl-tRNA(Ala) + H2O = tRNA(Ala) + glycine + H(+)</text>
        <dbReference type="Rhea" id="RHEA:53744"/>
        <dbReference type="Rhea" id="RHEA-COMP:9657"/>
        <dbReference type="Rhea" id="RHEA-COMP:13640"/>
        <dbReference type="ChEBI" id="CHEBI:15377"/>
        <dbReference type="ChEBI" id="CHEBI:15378"/>
        <dbReference type="ChEBI" id="CHEBI:57305"/>
        <dbReference type="ChEBI" id="CHEBI:78442"/>
        <dbReference type="ChEBI" id="CHEBI:78522"/>
    </reaction>
</comment>
<comment type="similarity">
    <text evidence="1 2">Belongs to the DTD family.</text>
</comment>
<dbReference type="InterPro" id="IPR023509">
    <property type="entry name" value="DTD-like_sf"/>
</dbReference>
<reference evidence="3 4" key="1">
    <citation type="journal article" date="2016" name="Nat. Commun.">
        <title>Thousands of microbial genomes shed light on interconnected biogeochemical processes in an aquifer system.</title>
        <authorList>
            <person name="Anantharaman K."/>
            <person name="Brown C.T."/>
            <person name="Hug L.A."/>
            <person name="Sharon I."/>
            <person name="Castelle C.J."/>
            <person name="Probst A.J."/>
            <person name="Thomas B.C."/>
            <person name="Singh A."/>
            <person name="Wilkins M.J."/>
            <person name="Karaoz U."/>
            <person name="Brodie E.L."/>
            <person name="Williams K.H."/>
            <person name="Hubbard S.S."/>
            <person name="Banfield J.F."/>
        </authorList>
    </citation>
    <scope>NUCLEOTIDE SEQUENCE [LARGE SCALE GENOMIC DNA]</scope>
</reference>
<dbReference type="PANTHER" id="PTHR10472">
    <property type="entry name" value="D-TYROSYL-TRNA TYR DEACYLASE"/>
    <property type="match status" value="1"/>
</dbReference>
<evidence type="ECO:0000313" key="4">
    <source>
        <dbReference type="Proteomes" id="UP000176269"/>
    </source>
</evidence>
<dbReference type="FunFam" id="3.50.80.10:FF:000001">
    <property type="entry name" value="D-aminoacyl-tRNA deacylase"/>
    <property type="match status" value="1"/>
</dbReference>
<dbReference type="GO" id="GO:0019478">
    <property type="term" value="P:D-amino acid catabolic process"/>
    <property type="evidence" value="ECO:0007669"/>
    <property type="project" value="UniProtKB-UniRule"/>
</dbReference>
<dbReference type="AlphaFoldDB" id="A0A1F7K1Y9"/>
<evidence type="ECO:0000313" key="3">
    <source>
        <dbReference type="EMBL" id="OGK61903.1"/>
    </source>
</evidence>